<gene>
    <name evidence="2" type="ORF">K6K13_11100</name>
</gene>
<protein>
    <submittedName>
        <fullName evidence="2">Uncharacterized protein</fullName>
    </submittedName>
</protein>
<sequence length="59" mass="6786">MADVRAFPISNEERMKRLIISMFKAGDYTTPRFNFHYHFAIGTGVVVLYSVEIASIMNE</sequence>
<keyword evidence="3" id="KW-1185">Reference proteome</keyword>
<reference evidence="2 3" key="1">
    <citation type="submission" date="2021-08" db="EMBL/GenBank/DDBJ databases">
        <title>Culture and genomic analysis of Symbiopectobacterium purcellii sp. nov. gen. nov., isolated from the leafhopper Empoasca decipiens.</title>
        <authorList>
            <person name="Nadal-Jimenez P."/>
            <person name="Siozios S."/>
            <person name="Halliday N."/>
            <person name="Camara M."/>
            <person name="Hurst G.D.D."/>
        </authorList>
    </citation>
    <scope>NUCLEOTIDE SEQUENCE [LARGE SCALE GENOMIC DNA]</scope>
    <source>
        <strain evidence="2 3">SyEd1</strain>
    </source>
</reference>
<dbReference type="Proteomes" id="UP000825886">
    <property type="component" value="Chromosome"/>
</dbReference>
<name>A0ABX9ARY0_9ENTR</name>
<organism evidence="2 3">
    <name type="scientific">Symbiopectobacterium purcellii</name>
    <dbReference type="NCBI Taxonomy" id="2871826"/>
    <lineage>
        <taxon>Bacteria</taxon>
        <taxon>Pseudomonadati</taxon>
        <taxon>Pseudomonadota</taxon>
        <taxon>Gammaproteobacteria</taxon>
        <taxon>Enterobacterales</taxon>
        <taxon>Enterobacteriaceae</taxon>
    </lineage>
</organism>
<feature type="transmembrane region" description="Helical" evidence="1">
    <location>
        <begin position="35"/>
        <end position="57"/>
    </location>
</feature>
<evidence type="ECO:0000256" key="1">
    <source>
        <dbReference type="SAM" id="Phobius"/>
    </source>
</evidence>
<evidence type="ECO:0000313" key="3">
    <source>
        <dbReference type="Proteomes" id="UP000825886"/>
    </source>
</evidence>
<dbReference type="EMBL" id="CP081864">
    <property type="protein sequence ID" value="QZN97793.1"/>
    <property type="molecule type" value="Genomic_DNA"/>
</dbReference>
<dbReference type="RefSeq" id="WP_222160824.1">
    <property type="nucleotide sequence ID" value="NZ_CP081864.1"/>
</dbReference>
<keyword evidence="1" id="KW-1133">Transmembrane helix</keyword>
<keyword evidence="1" id="KW-0472">Membrane</keyword>
<keyword evidence="1" id="KW-0812">Transmembrane</keyword>
<proteinExistence type="predicted"/>
<accession>A0ABX9ARY0</accession>
<evidence type="ECO:0000313" key="2">
    <source>
        <dbReference type="EMBL" id="QZN97793.1"/>
    </source>
</evidence>